<evidence type="ECO:0000313" key="3">
    <source>
        <dbReference type="WBParaSite" id="TCONS_00011455.p1"/>
    </source>
</evidence>
<evidence type="ECO:0000256" key="1">
    <source>
        <dbReference type="SAM" id="Phobius"/>
    </source>
</evidence>
<dbReference type="AlphaFoldDB" id="A0AAF5DFM1"/>
<keyword evidence="1" id="KW-1133">Transmembrane helix</keyword>
<sequence length="442" mass="52759">TTNSLKMFYKYIMGKEILFQYFVIKIIVYLIYRIIRTIIHIESLIWMILKNIIYQEKEEDDGNDVKVYDILMRYKFYLTDPSKETDFICFFNSFTSYDKIISSNNWHFYSLNNYYAYFIYLPQSYTFQSNSSFTTYTFKNGIFLAKVNASDFLSTTNIVKNLQGKSIMLFDMPFSCVDDFLSLLYNLIPAPKHDDKIIKIFKDYSSLNSVLKIINTNDNLTHEECKKILLNVIRCIMKNQKNNEIWIIEMASESISLIPYIHSPSTSSILYAFYGRDKIDQAILYYLKEHDYKDKQLKELLVMRRKLKKFMTFFTWKTLFEKAILNRVKPQNPLQLALTLISKSILDYRLHKKYFINDIIYYEQFVSDPYITLTHFLKNCGLLNQFTIPEISSIKEHQVKRKFTENEIEEIRSIIGMIDLYGENKELFNDSSITYHETDEYL</sequence>
<protein>
    <submittedName>
        <fullName evidence="3">BTB domain-containing protein</fullName>
    </submittedName>
</protein>
<keyword evidence="1" id="KW-0812">Transmembrane</keyword>
<dbReference type="Proteomes" id="UP000035681">
    <property type="component" value="Unplaced"/>
</dbReference>
<accession>A0AAF5DFM1</accession>
<keyword evidence="2" id="KW-1185">Reference proteome</keyword>
<reference evidence="3" key="1">
    <citation type="submission" date="2024-02" db="UniProtKB">
        <authorList>
            <consortium name="WormBaseParasite"/>
        </authorList>
    </citation>
    <scope>IDENTIFICATION</scope>
</reference>
<feature type="transmembrane region" description="Helical" evidence="1">
    <location>
        <begin position="17"/>
        <end position="35"/>
    </location>
</feature>
<name>A0AAF5DFM1_STRER</name>
<proteinExistence type="predicted"/>
<organism evidence="2 3">
    <name type="scientific">Strongyloides stercoralis</name>
    <name type="common">Threadworm</name>
    <dbReference type="NCBI Taxonomy" id="6248"/>
    <lineage>
        <taxon>Eukaryota</taxon>
        <taxon>Metazoa</taxon>
        <taxon>Ecdysozoa</taxon>
        <taxon>Nematoda</taxon>
        <taxon>Chromadorea</taxon>
        <taxon>Rhabditida</taxon>
        <taxon>Tylenchina</taxon>
        <taxon>Panagrolaimomorpha</taxon>
        <taxon>Strongyloidoidea</taxon>
        <taxon>Strongyloididae</taxon>
        <taxon>Strongyloides</taxon>
    </lineage>
</organism>
<dbReference type="WBParaSite" id="TCONS_00011455.p1">
    <property type="protein sequence ID" value="TCONS_00011455.p1"/>
    <property type="gene ID" value="XLOC_005875"/>
</dbReference>
<evidence type="ECO:0000313" key="2">
    <source>
        <dbReference type="Proteomes" id="UP000035681"/>
    </source>
</evidence>
<keyword evidence="1" id="KW-0472">Membrane</keyword>